<accession>A0A2C9VEV1</accession>
<dbReference type="EMBL" id="CM004394">
    <property type="protein sequence ID" value="OAY43220.1"/>
    <property type="molecule type" value="Genomic_DNA"/>
</dbReference>
<proteinExistence type="predicted"/>
<reference evidence="1" key="1">
    <citation type="submission" date="2016-02" db="EMBL/GenBank/DDBJ databases">
        <title>WGS assembly of Manihot esculenta.</title>
        <authorList>
            <person name="Bredeson J.V."/>
            <person name="Prochnik S.E."/>
            <person name="Lyons J.B."/>
            <person name="Schmutz J."/>
            <person name="Grimwood J."/>
            <person name="Vrebalov J."/>
            <person name="Bart R.S."/>
            <person name="Amuge T."/>
            <person name="Ferguson M.E."/>
            <person name="Green R."/>
            <person name="Putnam N."/>
            <person name="Stites J."/>
            <person name="Rounsley S."/>
            <person name="Rokhsar D.S."/>
        </authorList>
    </citation>
    <scope>NUCLEOTIDE SEQUENCE [LARGE SCALE GENOMIC DNA]</scope>
    <source>
        <tissue evidence="1">Leaf</tissue>
    </source>
</reference>
<protein>
    <submittedName>
        <fullName evidence="1">Uncharacterized protein</fullName>
    </submittedName>
</protein>
<sequence length="42" mass="4752">MTSALDGRSREFVAVDQESFLSCKELGFHFSWLGLDLGLLLY</sequence>
<gene>
    <name evidence="1" type="ORF">MANES_08G051900</name>
</gene>
<name>A0A2C9VEV1_MANES</name>
<dbReference type="AlphaFoldDB" id="A0A2C9VEV1"/>
<evidence type="ECO:0000313" key="1">
    <source>
        <dbReference type="EMBL" id="OAY43220.1"/>
    </source>
</evidence>
<organism evidence="1">
    <name type="scientific">Manihot esculenta</name>
    <name type="common">Cassava</name>
    <name type="synonym">Jatropha manihot</name>
    <dbReference type="NCBI Taxonomy" id="3983"/>
    <lineage>
        <taxon>Eukaryota</taxon>
        <taxon>Viridiplantae</taxon>
        <taxon>Streptophyta</taxon>
        <taxon>Embryophyta</taxon>
        <taxon>Tracheophyta</taxon>
        <taxon>Spermatophyta</taxon>
        <taxon>Magnoliopsida</taxon>
        <taxon>eudicotyledons</taxon>
        <taxon>Gunneridae</taxon>
        <taxon>Pentapetalae</taxon>
        <taxon>rosids</taxon>
        <taxon>fabids</taxon>
        <taxon>Malpighiales</taxon>
        <taxon>Euphorbiaceae</taxon>
        <taxon>Crotonoideae</taxon>
        <taxon>Manihoteae</taxon>
        <taxon>Manihot</taxon>
    </lineage>
</organism>